<dbReference type="PANTHER" id="PTHR30388">
    <property type="entry name" value="ALDEHYDE OXIDOREDUCTASE MOLYBDENUM COFACTOR ASSEMBLY PROTEIN"/>
    <property type="match status" value="1"/>
</dbReference>
<dbReference type="Proteomes" id="UP000095765">
    <property type="component" value="Unassembled WGS sequence"/>
</dbReference>
<name>A0A174P722_9FIRM</name>
<dbReference type="Proteomes" id="UP000260828">
    <property type="component" value="Unassembled WGS sequence"/>
</dbReference>
<dbReference type="EMBL" id="QVME01000001">
    <property type="protein sequence ID" value="RGE70112.1"/>
    <property type="molecule type" value="Genomic_DNA"/>
</dbReference>
<evidence type="ECO:0000313" key="6">
    <source>
        <dbReference type="Proteomes" id="UP000260828"/>
    </source>
</evidence>
<feature type="domain" description="XdhC- CoxI" evidence="1">
    <location>
        <begin position="252"/>
        <end position="315"/>
    </location>
</feature>
<evidence type="ECO:0000313" key="5">
    <source>
        <dbReference type="Proteomes" id="UP000095765"/>
    </source>
</evidence>
<dbReference type="InterPro" id="IPR027051">
    <property type="entry name" value="XdhC_Rossmann_dom"/>
</dbReference>
<dbReference type="RefSeq" id="WP_024730209.1">
    <property type="nucleotide sequence ID" value="NZ_CABIWA010000003.1"/>
</dbReference>
<reference evidence="4 6" key="2">
    <citation type="submission" date="2018-08" db="EMBL/GenBank/DDBJ databases">
        <title>A genome reference for cultivated species of the human gut microbiota.</title>
        <authorList>
            <person name="Zou Y."/>
            <person name="Xue W."/>
            <person name="Luo G."/>
        </authorList>
    </citation>
    <scope>NUCLEOTIDE SEQUENCE [LARGE SCALE GENOMIC DNA]</scope>
    <source>
        <strain evidence="4 6">TF05-12AC</strain>
    </source>
</reference>
<evidence type="ECO:0000259" key="2">
    <source>
        <dbReference type="Pfam" id="PF13478"/>
    </source>
</evidence>
<sequence length="342" mass="36850">MRRAFYRAIANLLDLGKSGILMTALIEKDGCLETYKALLDDGCLTLEDEVWRPFWEQAAAALPQGALPCMADVDGVCVFFEQVSPHQQLVICGGGHIAKPLAEIGALLDFDVTVIDDRPEFANRERFPTAREVVCAPFEQALDAMERSDEMYYVIVTNGHLHDRGCLQRVLDHGRFAYCGMIGSRKKVSVVMEQMERSGYARELLDRVYAPIGLRIGAQTPAEIAVCIAAQLIQVRSGRAGDGFDRAALDALAQGVPMMLATVVSKRGSAPRAVGAKLLTDGERLFGTIGGGAGEAQVMALTREVLDSGAARLVECDMTNQDAGKAGMVCGGVTTVLLEPIQ</sequence>
<feature type="domain" description="XdhC Rossmann" evidence="2">
    <location>
        <begin position="89"/>
        <end position="232"/>
    </location>
</feature>
<dbReference type="InterPro" id="IPR052698">
    <property type="entry name" value="MoCofactor_Util/Proc"/>
</dbReference>
<dbReference type="EMBL" id="CZBE01000006">
    <property type="protein sequence ID" value="CUP54165.1"/>
    <property type="molecule type" value="Genomic_DNA"/>
</dbReference>
<dbReference type="Gene3D" id="3.40.50.720">
    <property type="entry name" value="NAD(P)-binding Rossmann-like Domain"/>
    <property type="match status" value="1"/>
</dbReference>
<gene>
    <name evidence="4" type="ORF">DXC40_03405</name>
    <name evidence="3" type="ORF">ERS852551_01129</name>
</gene>
<accession>A0A174P722</accession>
<protein>
    <submittedName>
        <fullName evidence="3 4">Xanthine dehydrogenase</fullName>
    </submittedName>
</protein>
<proteinExistence type="predicted"/>
<dbReference type="AlphaFoldDB" id="A0A174P722"/>
<dbReference type="Pfam" id="PF02625">
    <property type="entry name" value="XdhC_CoxI"/>
    <property type="match status" value="1"/>
</dbReference>
<dbReference type="InterPro" id="IPR003777">
    <property type="entry name" value="XdhC_CoxI"/>
</dbReference>
<dbReference type="GeneID" id="72465149"/>
<reference evidence="3 5" key="1">
    <citation type="submission" date="2015-09" db="EMBL/GenBank/DDBJ databases">
        <authorList>
            <consortium name="Pathogen Informatics"/>
        </authorList>
    </citation>
    <scope>NUCLEOTIDE SEQUENCE [LARGE SCALE GENOMIC DNA]</scope>
    <source>
        <strain evidence="3 5">2789STDY5834939</strain>
    </source>
</reference>
<dbReference type="OrthoDB" id="9773039at2"/>
<organism evidence="3 5">
    <name type="scientific">Anaerotruncus colihominis</name>
    <dbReference type="NCBI Taxonomy" id="169435"/>
    <lineage>
        <taxon>Bacteria</taxon>
        <taxon>Bacillati</taxon>
        <taxon>Bacillota</taxon>
        <taxon>Clostridia</taxon>
        <taxon>Eubacteriales</taxon>
        <taxon>Oscillospiraceae</taxon>
        <taxon>Anaerotruncus</taxon>
    </lineage>
</organism>
<evidence type="ECO:0000313" key="3">
    <source>
        <dbReference type="EMBL" id="CUP54165.1"/>
    </source>
</evidence>
<dbReference type="PANTHER" id="PTHR30388:SF6">
    <property type="entry name" value="XANTHINE DEHYDROGENASE SUBUNIT A-RELATED"/>
    <property type="match status" value="1"/>
</dbReference>
<evidence type="ECO:0000259" key="1">
    <source>
        <dbReference type="Pfam" id="PF02625"/>
    </source>
</evidence>
<dbReference type="Pfam" id="PF13478">
    <property type="entry name" value="XdhC_C"/>
    <property type="match status" value="1"/>
</dbReference>
<evidence type="ECO:0000313" key="4">
    <source>
        <dbReference type="EMBL" id="RGE70112.1"/>
    </source>
</evidence>